<organism evidence="3 4">
    <name type="scientific">Flavobacterium oreochromis</name>
    <dbReference type="NCBI Taxonomy" id="2906078"/>
    <lineage>
        <taxon>Bacteria</taxon>
        <taxon>Pseudomonadati</taxon>
        <taxon>Bacteroidota</taxon>
        <taxon>Flavobacteriia</taxon>
        <taxon>Flavobacteriales</taxon>
        <taxon>Flavobacteriaceae</taxon>
        <taxon>Flavobacterium</taxon>
    </lineage>
</organism>
<comment type="caution">
    <text evidence="3">The sequence shown here is derived from an EMBL/GenBank/DDBJ whole genome shotgun (WGS) entry which is preliminary data.</text>
</comment>
<dbReference type="Pfam" id="PF02021">
    <property type="entry name" value="UPF0102"/>
    <property type="match status" value="1"/>
</dbReference>
<dbReference type="NCBIfam" id="NF009150">
    <property type="entry name" value="PRK12497.1-3"/>
    <property type="match status" value="1"/>
</dbReference>
<dbReference type="InterPro" id="IPR011856">
    <property type="entry name" value="tRNA_endonuc-like_dom_sf"/>
</dbReference>
<dbReference type="SUPFAM" id="SSF52980">
    <property type="entry name" value="Restriction endonuclease-like"/>
    <property type="match status" value="1"/>
</dbReference>
<comment type="similarity">
    <text evidence="1 2">Belongs to the UPF0102 family.</text>
</comment>
<dbReference type="CDD" id="cd20736">
    <property type="entry name" value="PoNe_Nuclease"/>
    <property type="match status" value="1"/>
</dbReference>
<dbReference type="InterPro" id="IPR003509">
    <property type="entry name" value="UPF0102_YraN-like"/>
</dbReference>
<evidence type="ECO:0000313" key="3">
    <source>
        <dbReference type="EMBL" id="MFK7001180.1"/>
    </source>
</evidence>
<proteinExistence type="inferred from homology"/>
<dbReference type="PANTHER" id="PTHR34039:SF1">
    <property type="entry name" value="UPF0102 PROTEIN YRAN"/>
    <property type="match status" value="1"/>
</dbReference>
<evidence type="ECO:0000313" key="4">
    <source>
        <dbReference type="Proteomes" id="UP001621706"/>
    </source>
</evidence>
<reference evidence="3 4" key="1">
    <citation type="submission" date="2024-02" db="EMBL/GenBank/DDBJ databases">
        <title>Comparative Genomic Analysis of Flavobacterium Species Causing Columnaris Disease of Freshwater Fish in Thailand: Insights into Virulence and Resistance Mechanisms.</title>
        <authorList>
            <person name="Nguyen D."/>
            <person name="Chokmangmeepisarn P."/>
            <person name="Khianchaikhan K."/>
            <person name="Morishita M."/>
            <person name="Bunnoy A."/>
            <person name="Rodkhum C."/>
        </authorList>
    </citation>
    <scope>NUCLEOTIDE SEQUENCE [LARGE SCALE GENOMIC DNA]</scope>
    <source>
        <strain evidence="3 4">CNRT2201</strain>
    </source>
</reference>
<name>A0ABW8PA96_9FLAO</name>
<gene>
    <name evidence="3" type="ORF">V3I07_09755</name>
</gene>
<dbReference type="RefSeq" id="WP_088400863.1">
    <property type="nucleotide sequence ID" value="NZ_JAZGZP010000013.1"/>
</dbReference>
<dbReference type="Proteomes" id="UP001621706">
    <property type="component" value="Unassembled WGS sequence"/>
</dbReference>
<sequence length="119" mass="13938">MAEHNDLGKQGEQIAVDYLLKNGYEILEQNYQARKGEIDIIARKEDWLIVIEVKTRTSVEYGNPEDFVNKKKIKLLVKAIDEYVEKTNLDLEIRFDIISVIKKNGNNTIEHLVDAFYYF</sequence>
<evidence type="ECO:0000256" key="1">
    <source>
        <dbReference type="ARBA" id="ARBA00006738"/>
    </source>
</evidence>
<dbReference type="InterPro" id="IPR011335">
    <property type="entry name" value="Restrct_endonuc-II-like"/>
</dbReference>
<dbReference type="EMBL" id="JAZGZP010000013">
    <property type="protein sequence ID" value="MFK7001180.1"/>
    <property type="molecule type" value="Genomic_DNA"/>
</dbReference>
<accession>A0ABW8PA96</accession>
<keyword evidence="4" id="KW-1185">Reference proteome</keyword>
<dbReference type="HAMAP" id="MF_00048">
    <property type="entry name" value="UPF0102"/>
    <property type="match status" value="1"/>
</dbReference>
<dbReference type="Gene3D" id="3.40.1350.10">
    <property type="match status" value="1"/>
</dbReference>
<evidence type="ECO:0000256" key="2">
    <source>
        <dbReference type="HAMAP-Rule" id="MF_00048"/>
    </source>
</evidence>
<dbReference type="PANTHER" id="PTHR34039">
    <property type="entry name" value="UPF0102 PROTEIN YRAN"/>
    <property type="match status" value="1"/>
</dbReference>
<protein>
    <recommendedName>
        <fullName evidence="2">UPF0102 protein V3I07_09755</fullName>
    </recommendedName>
</protein>